<keyword evidence="7" id="KW-0805">Transcription regulation</keyword>
<dbReference type="GO" id="GO:0043565">
    <property type="term" value="F:sequence-specific DNA binding"/>
    <property type="evidence" value="ECO:0007669"/>
    <property type="project" value="InterPro"/>
</dbReference>
<evidence type="ECO:0000256" key="11">
    <source>
        <dbReference type="ARBA" id="ARBA00023203"/>
    </source>
</evidence>
<evidence type="ECO:0000256" key="3">
    <source>
        <dbReference type="ARBA" id="ARBA00022723"/>
    </source>
</evidence>
<dbReference type="PRINTS" id="PR00597">
    <property type="entry name" value="GELSOLIN"/>
</dbReference>
<keyword evidence="6" id="KW-0862">Zinc</keyword>
<dbReference type="GO" id="GO:0008270">
    <property type="term" value="F:zinc ion binding"/>
    <property type="evidence" value="ECO:0007669"/>
    <property type="project" value="UniProtKB-KW"/>
</dbReference>
<proteinExistence type="inferred from homology"/>
<dbReference type="Pfam" id="PF00105">
    <property type="entry name" value="zf-C4"/>
    <property type="match status" value="1"/>
</dbReference>
<comment type="similarity">
    <text evidence="1">Belongs to the villin/gelsolin family.</text>
</comment>
<dbReference type="GO" id="GO:0051016">
    <property type="term" value="P:barbed-end actin filament capping"/>
    <property type="evidence" value="ECO:0007669"/>
    <property type="project" value="TreeGrafter"/>
</dbReference>
<sequence>MSESDSSFSAGGGMELDPAFAAIPKNKSCLCVWRVENFKLVAVPRESHGIFFKGDAYVIYHAEEIRKSTGSSSTTPSTLIQHIHFWIGSEATQDEAGVAAYKTVELDDHLLGNAVQHREVQGNESERFLSYFKSRGGVTYRQGGVASGFHRHQSANEPRLFRLKGRHTVRLFEMPAIDWSNISRGDVYILDLSEVIFIWNGARSNKFERLQAIQRARQLRDERGKTNIVIVEDGEEMKMSKDELKYFEMKLPLKDKRLNLNESIDENDDDRRAEGAHIKLYKCSDESGTLKVTEKKVGPLIKSDLESEDAYIIDNGPYGIWVWVGRRSNPKERREAMRNALGFLQKKGYARTTKVCRVIDGGEPMEFIALFKTWIDSNAQKGLGKTYSKGNIAKIVSSQFDINTMHLHPELAAATQMPDNGSGKKEIYRIDQFKMIPYAESMHGTFFSGDSFVIQYTYGDPQHSYTLIYFWLGHYSSIDEQAAAAIGAVELDKKINGTGTIIRVVQDKEPPHFMAMFQGHMIIFKHGKRSGFRNLQYHDENTNENEDTYLLQVRGISKYDTKAVQVDLRASSLNSNDCFVLFTAQCVYIWCGKGSTGDEREMSKVVASSKSKEPIMVFEGQEKEEFWNHFPYGKETYASDKRLGEHQSSLNSINDHPARLYEISNASGRTTVTEIPNFTQADLDEDDVMLLDAWTCVFLWIGKHSNKTEMKDAERIAFDYLRTDPSHRDSDTPIIKTKQTYEPIHFTGFFGPWDKNYWATKSSYETTKTMLHANNRPEIYAELIRDKPKQNILNRTAVAKYSYEILVKPADELPEDVNPELREIHLNDDEFLQHFKMTYAELHSYSTILNFNSLLTMYSITGNSNIGLMETTSISDASSMSHKKIKIGRGYCAICGAKPTGINFDVLTCSSCKAFFRRNGVKPLNQFVCRLSGECKIDERSRRQCTACRLRKCFTMGMIKERIRTEEQNQRHRALVQENRRQKFKKYQQHQEETRLRTMDERPRQGVCSASYLFPNSHLNYIDLIFDLFVENTQTTFPEDFVLSFDNDLTSVLNLYSTPISCLIVFFKQLSQFQQLPVDDRLILLKNNIKILLPILTHLLCKAFDVQIHINHPGLNNINHKMAYASSLFSYIASDDNKLLILLIVVFLFCPCLFTNESLYDAGFISQQSRQLIQYAYDEYTQLLWYYILEKSLDHEEQAVLTYTKIVTTVLHLQNVSSEIYGIVECSVQIDQLHMMMQSVLHLT</sequence>
<dbReference type="Gene3D" id="1.10.950.10">
    <property type="entry name" value="Villin headpiece domain"/>
    <property type="match status" value="1"/>
</dbReference>
<dbReference type="FunFam" id="3.40.20.10:FF:000005">
    <property type="entry name" value="Gelsolin"/>
    <property type="match status" value="1"/>
</dbReference>
<dbReference type="InterPro" id="IPR029006">
    <property type="entry name" value="ADF-H/Gelsolin-like_dom_sf"/>
</dbReference>
<dbReference type="InterPro" id="IPR007123">
    <property type="entry name" value="Gelsolin-like_dom"/>
</dbReference>
<keyword evidence="8" id="KW-0238">DNA-binding</keyword>
<dbReference type="Gene3D" id="3.40.20.10">
    <property type="entry name" value="Severin"/>
    <property type="match status" value="6"/>
</dbReference>
<dbReference type="FunFam" id="3.40.20.10:FF:000001">
    <property type="entry name" value="Gelsolin"/>
    <property type="match status" value="1"/>
</dbReference>
<dbReference type="GO" id="GO:0005737">
    <property type="term" value="C:cytoplasm"/>
    <property type="evidence" value="ECO:0007669"/>
    <property type="project" value="TreeGrafter"/>
</dbReference>
<gene>
    <name evidence="14" type="ORF">XDN619_LOCUS53</name>
</gene>
<dbReference type="GO" id="GO:0005546">
    <property type="term" value="F:phosphatidylinositol-4,5-bisphosphate binding"/>
    <property type="evidence" value="ECO:0007669"/>
    <property type="project" value="TreeGrafter"/>
</dbReference>
<dbReference type="Gene3D" id="3.30.50.10">
    <property type="entry name" value="Erythroid Transcription Factor GATA-1, subunit A"/>
    <property type="match status" value="1"/>
</dbReference>
<dbReference type="CDD" id="cd11290">
    <property type="entry name" value="gelsolin_S1_like"/>
    <property type="match status" value="1"/>
</dbReference>
<keyword evidence="3" id="KW-0479">Metal-binding</keyword>
<keyword evidence="2" id="KW-0117">Actin capping</keyword>
<reference evidence="14" key="1">
    <citation type="submission" date="2021-02" db="EMBL/GenBank/DDBJ databases">
        <authorList>
            <person name="Nowell W R."/>
        </authorList>
    </citation>
    <scope>NUCLEOTIDE SEQUENCE</scope>
</reference>
<keyword evidence="9" id="KW-0804">Transcription</keyword>
<dbReference type="InterPro" id="IPR035500">
    <property type="entry name" value="NHR-like_dom_sf"/>
</dbReference>
<keyword evidence="10" id="KW-0675">Receptor</keyword>
<dbReference type="GO" id="GO:0051015">
    <property type="term" value="F:actin filament binding"/>
    <property type="evidence" value="ECO:0007669"/>
    <property type="project" value="InterPro"/>
</dbReference>
<dbReference type="PANTHER" id="PTHR11977">
    <property type="entry name" value="VILLIN"/>
    <property type="match status" value="1"/>
</dbReference>
<evidence type="ECO:0000259" key="13">
    <source>
        <dbReference type="PROSITE" id="PS51030"/>
    </source>
</evidence>
<evidence type="ECO:0000256" key="5">
    <source>
        <dbReference type="ARBA" id="ARBA00022771"/>
    </source>
</evidence>
<dbReference type="PANTHER" id="PTHR11977:SF57">
    <property type="entry name" value="VILLIN-LIKE PROTEIN QUAIL"/>
    <property type="match status" value="1"/>
</dbReference>
<dbReference type="InterPro" id="IPR013088">
    <property type="entry name" value="Znf_NHR/GATA"/>
</dbReference>
<dbReference type="SUPFAM" id="SSF57716">
    <property type="entry name" value="Glucocorticoid receptor-like (DNA-binding domain)"/>
    <property type="match status" value="1"/>
</dbReference>
<dbReference type="PROSITE" id="PS51030">
    <property type="entry name" value="NUCLEAR_REC_DBD_2"/>
    <property type="match status" value="1"/>
</dbReference>
<keyword evidence="12" id="KW-0539">Nucleus</keyword>
<dbReference type="SUPFAM" id="SSF47050">
    <property type="entry name" value="VHP, Villin headpiece domain"/>
    <property type="match status" value="1"/>
</dbReference>
<dbReference type="PROSITE" id="PS00031">
    <property type="entry name" value="NUCLEAR_REC_DBD_1"/>
    <property type="match status" value="1"/>
</dbReference>
<evidence type="ECO:0000313" key="15">
    <source>
        <dbReference type="Proteomes" id="UP000663887"/>
    </source>
</evidence>
<evidence type="ECO:0000256" key="1">
    <source>
        <dbReference type="ARBA" id="ARBA00008418"/>
    </source>
</evidence>
<dbReference type="SMART" id="SM00262">
    <property type="entry name" value="GEL"/>
    <property type="match status" value="6"/>
</dbReference>
<evidence type="ECO:0000313" key="14">
    <source>
        <dbReference type="EMBL" id="CAF1935970.1"/>
    </source>
</evidence>
<evidence type="ECO:0000256" key="9">
    <source>
        <dbReference type="ARBA" id="ARBA00023163"/>
    </source>
</evidence>
<evidence type="ECO:0000256" key="12">
    <source>
        <dbReference type="ARBA" id="ARBA00023242"/>
    </source>
</evidence>
<dbReference type="GO" id="GO:0015629">
    <property type="term" value="C:actin cytoskeleton"/>
    <property type="evidence" value="ECO:0007669"/>
    <property type="project" value="TreeGrafter"/>
</dbReference>
<dbReference type="CDD" id="cd11293">
    <property type="entry name" value="gelsolin_S4_like"/>
    <property type="match status" value="1"/>
</dbReference>
<dbReference type="InterPro" id="IPR001628">
    <property type="entry name" value="Znf_hrmn_rcpt"/>
</dbReference>
<evidence type="ECO:0000256" key="8">
    <source>
        <dbReference type="ARBA" id="ARBA00023125"/>
    </source>
</evidence>
<feature type="domain" description="Nuclear receptor" evidence="13">
    <location>
        <begin position="889"/>
        <end position="965"/>
    </location>
</feature>
<dbReference type="Gene3D" id="1.10.565.10">
    <property type="entry name" value="Retinoid X Receptor"/>
    <property type="match status" value="1"/>
</dbReference>
<protein>
    <recommendedName>
        <fullName evidence="13">Nuclear receptor domain-containing protein</fullName>
    </recommendedName>
</protein>
<dbReference type="InterPro" id="IPR007122">
    <property type="entry name" value="Villin/Gelsolin"/>
</dbReference>
<keyword evidence="4" id="KW-0677">Repeat</keyword>
<evidence type="ECO:0000256" key="2">
    <source>
        <dbReference type="ARBA" id="ARBA00022467"/>
    </source>
</evidence>
<dbReference type="GO" id="GO:0003700">
    <property type="term" value="F:DNA-binding transcription factor activity"/>
    <property type="evidence" value="ECO:0007669"/>
    <property type="project" value="InterPro"/>
</dbReference>
<evidence type="ECO:0000256" key="6">
    <source>
        <dbReference type="ARBA" id="ARBA00022833"/>
    </source>
</evidence>
<dbReference type="AlphaFoldDB" id="A0A816LFD9"/>
<dbReference type="CDD" id="cd11292">
    <property type="entry name" value="gelsolin_S3_like"/>
    <property type="match status" value="1"/>
</dbReference>
<dbReference type="CDD" id="cd11291">
    <property type="entry name" value="gelsolin_S6_like"/>
    <property type="match status" value="1"/>
</dbReference>
<dbReference type="PRINTS" id="PR00047">
    <property type="entry name" value="STROIDFINGER"/>
</dbReference>
<dbReference type="GO" id="GO:0008154">
    <property type="term" value="P:actin polymerization or depolymerization"/>
    <property type="evidence" value="ECO:0007669"/>
    <property type="project" value="TreeGrafter"/>
</dbReference>
<dbReference type="CDD" id="cd11288">
    <property type="entry name" value="gelsolin_S5_like"/>
    <property type="match status" value="1"/>
</dbReference>
<evidence type="ECO:0000256" key="4">
    <source>
        <dbReference type="ARBA" id="ARBA00022737"/>
    </source>
</evidence>
<dbReference type="SMART" id="SM00399">
    <property type="entry name" value="ZnF_C4"/>
    <property type="match status" value="1"/>
</dbReference>
<name>A0A816LFD9_9BILA</name>
<dbReference type="SUPFAM" id="SSF55753">
    <property type="entry name" value="Actin depolymerizing proteins"/>
    <property type="match status" value="6"/>
</dbReference>
<keyword evidence="5" id="KW-0863">Zinc-finger</keyword>
<comment type="caution">
    <text evidence="14">The sequence shown here is derived from an EMBL/GenBank/DDBJ whole genome shotgun (WGS) entry which is preliminary data.</text>
</comment>
<dbReference type="GO" id="GO:0051014">
    <property type="term" value="P:actin filament severing"/>
    <property type="evidence" value="ECO:0007669"/>
    <property type="project" value="TreeGrafter"/>
</dbReference>
<accession>A0A816LFD9</accession>
<dbReference type="InterPro" id="IPR036886">
    <property type="entry name" value="Villin_headpiece_dom_sf"/>
</dbReference>
<dbReference type="SUPFAM" id="SSF48508">
    <property type="entry name" value="Nuclear receptor ligand-binding domain"/>
    <property type="match status" value="1"/>
</dbReference>
<organism evidence="14 15">
    <name type="scientific">Rotaria magnacalcarata</name>
    <dbReference type="NCBI Taxonomy" id="392030"/>
    <lineage>
        <taxon>Eukaryota</taxon>
        <taxon>Metazoa</taxon>
        <taxon>Spiralia</taxon>
        <taxon>Gnathifera</taxon>
        <taxon>Rotifera</taxon>
        <taxon>Eurotatoria</taxon>
        <taxon>Bdelloidea</taxon>
        <taxon>Philodinida</taxon>
        <taxon>Philodinidae</taxon>
        <taxon>Rotaria</taxon>
    </lineage>
</organism>
<dbReference type="EMBL" id="CAJNRG010000003">
    <property type="protein sequence ID" value="CAF1935970.1"/>
    <property type="molecule type" value="Genomic_DNA"/>
</dbReference>
<dbReference type="Pfam" id="PF00626">
    <property type="entry name" value="Gelsolin"/>
    <property type="match status" value="6"/>
</dbReference>
<evidence type="ECO:0000256" key="7">
    <source>
        <dbReference type="ARBA" id="ARBA00023015"/>
    </source>
</evidence>
<keyword evidence="11" id="KW-0009">Actin-binding</keyword>
<dbReference type="Proteomes" id="UP000663887">
    <property type="component" value="Unassembled WGS sequence"/>
</dbReference>
<evidence type="ECO:0000256" key="10">
    <source>
        <dbReference type="ARBA" id="ARBA00023170"/>
    </source>
</evidence>